<dbReference type="InterPro" id="IPR029058">
    <property type="entry name" value="AB_hydrolase_fold"/>
</dbReference>
<dbReference type="EMBL" id="BCWF01000016">
    <property type="protein sequence ID" value="GAT22810.1"/>
    <property type="molecule type" value="Genomic_DNA"/>
</dbReference>
<dbReference type="Proteomes" id="UP000075230">
    <property type="component" value="Unassembled WGS sequence"/>
</dbReference>
<proteinExistence type="predicted"/>
<name>A0A146F9L3_ASPKA</name>
<dbReference type="Gene3D" id="3.40.50.1820">
    <property type="entry name" value="alpha/beta hydrolase"/>
    <property type="match status" value="1"/>
</dbReference>
<comment type="caution">
    <text evidence="2">The sequence shown here is derived from an EMBL/GenBank/DDBJ whole genome shotgun (WGS) entry which is preliminary data.</text>
</comment>
<evidence type="ECO:0000259" key="1">
    <source>
        <dbReference type="Pfam" id="PF01738"/>
    </source>
</evidence>
<dbReference type="GO" id="GO:0016787">
    <property type="term" value="F:hydrolase activity"/>
    <property type="evidence" value="ECO:0007669"/>
    <property type="project" value="UniProtKB-KW"/>
</dbReference>
<evidence type="ECO:0000313" key="3">
    <source>
        <dbReference type="Proteomes" id="UP000075230"/>
    </source>
</evidence>
<feature type="domain" description="Dienelactone hydrolase" evidence="1">
    <location>
        <begin position="30"/>
        <end position="249"/>
    </location>
</feature>
<keyword evidence="2" id="KW-0378">Hydrolase</keyword>
<evidence type="ECO:0000313" key="2">
    <source>
        <dbReference type="EMBL" id="GAT22810.1"/>
    </source>
</evidence>
<reference evidence="2 3" key="1">
    <citation type="journal article" date="2016" name="DNA Res.">
        <title>Genome sequence of Aspergillus luchuensis NBRC 4314.</title>
        <authorList>
            <person name="Yamada O."/>
            <person name="Machida M."/>
            <person name="Hosoyama A."/>
            <person name="Goto M."/>
            <person name="Takahashi T."/>
            <person name="Futagami T."/>
            <person name="Yamagata Y."/>
            <person name="Takeuchi M."/>
            <person name="Kobayashi T."/>
            <person name="Koike H."/>
            <person name="Abe K."/>
            <person name="Asai K."/>
            <person name="Arita M."/>
            <person name="Fujita N."/>
            <person name="Fukuda K."/>
            <person name="Higa K."/>
            <person name="Horikawa H."/>
            <person name="Ishikawa T."/>
            <person name="Jinno K."/>
            <person name="Kato Y."/>
            <person name="Kirimura K."/>
            <person name="Mizutani O."/>
            <person name="Nakasone K."/>
            <person name="Sano M."/>
            <person name="Shiraishi Y."/>
            <person name="Tsukahara M."/>
            <person name="Gomi K."/>
        </authorList>
    </citation>
    <scope>NUCLEOTIDE SEQUENCE [LARGE SCALE GENOMIC DNA]</scope>
    <source>
        <strain evidence="2 3">RIB 2604</strain>
    </source>
</reference>
<accession>A0A146F9L3</accession>
<dbReference type="PANTHER" id="PTHR17630">
    <property type="entry name" value="DIENELACTONE HYDROLASE"/>
    <property type="match status" value="1"/>
</dbReference>
<dbReference type="SUPFAM" id="SSF53474">
    <property type="entry name" value="alpha/beta-Hydrolases"/>
    <property type="match status" value="1"/>
</dbReference>
<organism evidence="2 3">
    <name type="scientific">Aspergillus kawachii</name>
    <name type="common">White koji mold</name>
    <name type="synonym">Aspergillus awamori var. kawachi</name>
    <dbReference type="NCBI Taxonomy" id="1069201"/>
    <lineage>
        <taxon>Eukaryota</taxon>
        <taxon>Fungi</taxon>
        <taxon>Dikarya</taxon>
        <taxon>Ascomycota</taxon>
        <taxon>Pezizomycotina</taxon>
        <taxon>Eurotiomycetes</taxon>
        <taxon>Eurotiomycetidae</taxon>
        <taxon>Eurotiales</taxon>
        <taxon>Aspergillaceae</taxon>
        <taxon>Aspergillus</taxon>
        <taxon>Aspergillus subgen. Circumdati</taxon>
    </lineage>
</organism>
<dbReference type="PANTHER" id="PTHR17630:SF44">
    <property type="entry name" value="PROTEIN AIM2"/>
    <property type="match status" value="1"/>
</dbReference>
<dbReference type="Pfam" id="PF01738">
    <property type="entry name" value="DLH"/>
    <property type="match status" value="1"/>
</dbReference>
<reference evidence="3" key="2">
    <citation type="submission" date="2016-02" db="EMBL/GenBank/DDBJ databases">
        <title>Genome sequencing of Aspergillus luchuensis NBRC 4314.</title>
        <authorList>
            <person name="Yamada O."/>
        </authorList>
    </citation>
    <scope>NUCLEOTIDE SEQUENCE [LARGE SCALE GENOMIC DNA]</scope>
    <source>
        <strain evidence="3">RIB 2604</strain>
    </source>
</reference>
<dbReference type="AlphaFoldDB" id="A0A146F9L3"/>
<sequence length="249" mass="27431">MASNPPGACCAQGFKHEGTPVGEVKKINNIDTYIVYPKDNKTPEKAVLFLSDIFGLFNNAKLLADEFANNGYLCVLPDLFSGDAVDPVAMESGKFDIGAWFPNHQPANVDPIVESTIKYIKGDLGVKRIGAVGYCFGAKACFQYVCRFMKDGQVDVGFNAHPSFVTHEELGAIQGPLSIAAAQIDNIFTTQLRHESEETLIKTGKPWQINLYSGVSHGFAVRADLSVPHFKWSKEQAFCQAVNWFKQYL</sequence>
<dbReference type="VEuPathDB" id="FungiDB:ASPFODRAFT_52242"/>
<protein>
    <submittedName>
        <fullName evidence="2">Dienelactone hydrolase family protein</fullName>
    </submittedName>
</protein>
<dbReference type="InterPro" id="IPR002925">
    <property type="entry name" value="Dienelactn_hydro"/>
</dbReference>
<gene>
    <name evidence="2" type="ORF">RIB2604_01602260</name>
</gene>